<sequence>MNNDLNFAFKQREEKREETEMGHAQIKREAVHLSLSVISLKSLIEDPGVSTDKSQENADNECYEPQKNQTQ</sequence>
<evidence type="ECO:0000313" key="2">
    <source>
        <dbReference type="EMBL" id="RYR47627.1"/>
    </source>
</evidence>
<comment type="caution">
    <text evidence="2">The sequence shown here is derived from an EMBL/GenBank/DDBJ whole genome shotgun (WGS) entry which is preliminary data.</text>
</comment>
<feature type="region of interest" description="Disordered" evidence="1">
    <location>
        <begin position="1"/>
        <end position="23"/>
    </location>
</feature>
<feature type="compositionally biased region" description="Basic and acidic residues" evidence="1">
    <location>
        <begin position="10"/>
        <end position="23"/>
    </location>
</feature>
<dbReference type="AlphaFoldDB" id="A0A445C9I0"/>
<feature type="region of interest" description="Disordered" evidence="1">
    <location>
        <begin position="45"/>
        <end position="71"/>
    </location>
</feature>
<proteinExistence type="predicted"/>
<name>A0A445C9I0_ARAHY</name>
<keyword evidence="3" id="KW-1185">Reference proteome</keyword>
<evidence type="ECO:0000256" key="1">
    <source>
        <dbReference type="SAM" id="MobiDB-lite"/>
    </source>
</evidence>
<organism evidence="2 3">
    <name type="scientific">Arachis hypogaea</name>
    <name type="common">Peanut</name>
    <dbReference type="NCBI Taxonomy" id="3818"/>
    <lineage>
        <taxon>Eukaryota</taxon>
        <taxon>Viridiplantae</taxon>
        <taxon>Streptophyta</taxon>
        <taxon>Embryophyta</taxon>
        <taxon>Tracheophyta</taxon>
        <taxon>Spermatophyta</taxon>
        <taxon>Magnoliopsida</taxon>
        <taxon>eudicotyledons</taxon>
        <taxon>Gunneridae</taxon>
        <taxon>Pentapetalae</taxon>
        <taxon>rosids</taxon>
        <taxon>fabids</taxon>
        <taxon>Fabales</taxon>
        <taxon>Fabaceae</taxon>
        <taxon>Papilionoideae</taxon>
        <taxon>50 kb inversion clade</taxon>
        <taxon>dalbergioids sensu lato</taxon>
        <taxon>Dalbergieae</taxon>
        <taxon>Pterocarpus clade</taxon>
        <taxon>Arachis</taxon>
    </lineage>
</organism>
<accession>A0A445C9I0</accession>
<dbReference type="EMBL" id="SDMP01000007">
    <property type="protein sequence ID" value="RYR47627.1"/>
    <property type="molecule type" value="Genomic_DNA"/>
</dbReference>
<evidence type="ECO:0000313" key="3">
    <source>
        <dbReference type="Proteomes" id="UP000289738"/>
    </source>
</evidence>
<gene>
    <name evidence="2" type="ORF">Ahy_A07g033569</name>
</gene>
<protein>
    <submittedName>
        <fullName evidence="2">Uncharacterized protein</fullName>
    </submittedName>
</protein>
<dbReference type="Proteomes" id="UP000289738">
    <property type="component" value="Chromosome A07"/>
</dbReference>
<reference evidence="2 3" key="1">
    <citation type="submission" date="2019-01" db="EMBL/GenBank/DDBJ databases">
        <title>Sequencing of cultivated peanut Arachis hypogaea provides insights into genome evolution and oil improvement.</title>
        <authorList>
            <person name="Chen X."/>
        </authorList>
    </citation>
    <scope>NUCLEOTIDE SEQUENCE [LARGE SCALE GENOMIC DNA]</scope>
    <source>
        <strain evidence="3">cv. Fuhuasheng</strain>
        <tissue evidence="2">Leaves</tissue>
    </source>
</reference>